<dbReference type="PATRIC" id="fig|937777.3.peg.2991"/>
<dbReference type="EMBL" id="CP003382">
    <property type="protein sequence ID" value="AFZ68427.1"/>
    <property type="molecule type" value="Genomic_DNA"/>
</dbReference>
<dbReference type="HOGENOM" id="CLU_1955947_0_0_0"/>
<keyword evidence="2" id="KW-1185">Reference proteome</keyword>
<evidence type="ECO:0000313" key="2">
    <source>
        <dbReference type="Proteomes" id="UP000010467"/>
    </source>
</evidence>
<dbReference type="KEGG" id="dpd:Deipe_2975"/>
<name>L0A5G2_DEIPD</name>
<dbReference type="AlphaFoldDB" id="L0A5G2"/>
<proteinExistence type="predicted"/>
<dbReference type="eggNOG" id="ENOG5033BSZ">
    <property type="taxonomic scope" value="Bacteria"/>
</dbReference>
<protein>
    <submittedName>
        <fullName evidence="1">Uncharacterized protein</fullName>
    </submittedName>
</protein>
<organism evidence="1 2">
    <name type="scientific">Deinococcus peraridilitoris (strain DSM 19664 / LMG 22246 / CIP 109416 / KR-200)</name>
    <dbReference type="NCBI Taxonomy" id="937777"/>
    <lineage>
        <taxon>Bacteria</taxon>
        <taxon>Thermotogati</taxon>
        <taxon>Deinococcota</taxon>
        <taxon>Deinococci</taxon>
        <taxon>Deinococcales</taxon>
        <taxon>Deinococcaceae</taxon>
        <taxon>Deinococcus</taxon>
    </lineage>
</organism>
<evidence type="ECO:0000313" key="1">
    <source>
        <dbReference type="EMBL" id="AFZ68427.1"/>
    </source>
</evidence>
<gene>
    <name evidence="1" type="ordered locus">Deipe_2975</name>
</gene>
<dbReference type="Proteomes" id="UP000010467">
    <property type="component" value="Chromosome"/>
</dbReference>
<reference evidence="2" key="1">
    <citation type="submission" date="2012-03" db="EMBL/GenBank/DDBJ databases">
        <title>Complete sequence of chromosome of Deinococcus peraridilitoris DSM 19664.</title>
        <authorList>
            <person name="Lucas S."/>
            <person name="Copeland A."/>
            <person name="Lapidus A."/>
            <person name="Glavina del Rio T."/>
            <person name="Dalin E."/>
            <person name="Tice H."/>
            <person name="Bruce D."/>
            <person name="Goodwin L."/>
            <person name="Pitluck S."/>
            <person name="Peters L."/>
            <person name="Mikhailova N."/>
            <person name="Lu M."/>
            <person name="Kyrpides N."/>
            <person name="Mavromatis K."/>
            <person name="Ivanova N."/>
            <person name="Brettin T."/>
            <person name="Detter J.C."/>
            <person name="Han C."/>
            <person name="Larimer F."/>
            <person name="Land M."/>
            <person name="Hauser L."/>
            <person name="Markowitz V."/>
            <person name="Cheng J.-F."/>
            <person name="Hugenholtz P."/>
            <person name="Woyke T."/>
            <person name="Wu D."/>
            <person name="Pukall R."/>
            <person name="Steenblock K."/>
            <person name="Brambilla E."/>
            <person name="Klenk H.-P."/>
            <person name="Eisen J.A."/>
        </authorList>
    </citation>
    <scope>NUCLEOTIDE SEQUENCE [LARGE SCALE GENOMIC DNA]</scope>
    <source>
        <strain evidence="2">DSM 19664 / LMG 22246 / CIP 109416 / KR-200</strain>
    </source>
</reference>
<accession>L0A5G2</accession>
<dbReference type="OrthoDB" id="72117at2"/>
<sequence length="132" mass="14869">MEFEEQYESVLMNIELAVMDVYLDHPQLHDAQVDTALGALISRYKAEALGREAGSPQLPEPSMLVFNSVRDTAELMLGRPEQVMDTISLEEVVSCLQRIRKSVGFWSKRSGKQGYLNFVRSQLYAPDTDPSS</sequence>
<dbReference type="RefSeq" id="WP_015236729.1">
    <property type="nucleotide sequence ID" value="NC_019793.1"/>
</dbReference>